<proteinExistence type="predicted"/>
<feature type="region of interest" description="Disordered" evidence="1">
    <location>
        <begin position="1"/>
        <end position="22"/>
    </location>
</feature>
<accession>A0A7W7DBF6</accession>
<keyword evidence="3" id="KW-1185">Reference proteome</keyword>
<sequence>MSDTKTPTFRPIPELPEPSPGSVVLDSVGDAWQHRWDGWHCAIDGDEFSEFTWERLQSFCGPTTLIHEASDEETE</sequence>
<comment type="caution">
    <text evidence="2">The sequence shown here is derived from an EMBL/GenBank/DDBJ whole genome shotgun (WGS) entry which is preliminary data.</text>
</comment>
<evidence type="ECO:0000313" key="2">
    <source>
        <dbReference type="EMBL" id="MBB4702905.1"/>
    </source>
</evidence>
<evidence type="ECO:0000256" key="1">
    <source>
        <dbReference type="SAM" id="MobiDB-lite"/>
    </source>
</evidence>
<reference evidence="2 3" key="1">
    <citation type="submission" date="2020-08" db="EMBL/GenBank/DDBJ databases">
        <title>Sequencing the genomes of 1000 actinobacteria strains.</title>
        <authorList>
            <person name="Klenk H.-P."/>
        </authorList>
    </citation>
    <scope>NUCLEOTIDE SEQUENCE [LARGE SCALE GENOMIC DNA]</scope>
    <source>
        <strain evidence="2 3">DSM 45784</strain>
    </source>
</reference>
<protein>
    <submittedName>
        <fullName evidence="2">Uncharacterized protein</fullName>
    </submittedName>
</protein>
<dbReference type="Proteomes" id="UP000542210">
    <property type="component" value="Unassembled WGS sequence"/>
</dbReference>
<gene>
    <name evidence="2" type="ORF">BJ982_004449</name>
</gene>
<name>A0A7W7DBF6_9ACTN</name>
<dbReference type="EMBL" id="JACHND010000001">
    <property type="protein sequence ID" value="MBB4702905.1"/>
    <property type="molecule type" value="Genomic_DNA"/>
</dbReference>
<dbReference type="AlphaFoldDB" id="A0A7W7DBF6"/>
<evidence type="ECO:0000313" key="3">
    <source>
        <dbReference type="Proteomes" id="UP000542210"/>
    </source>
</evidence>
<organism evidence="2 3">
    <name type="scientific">Sphaerisporangium siamense</name>
    <dbReference type="NCBI Taxonomy" id="795645"/>
    <lineage>
        <taxon>Bacteria</taxon>
        <taxon>Bacillati</taxon>
        <taxon>Actinomycetota</taxon>
        <taxon>Actinomycetes</taxon>
        <taxon>Streptosporangiales</taxon>
        <taxon>Streptosporangiaceae</taxon>
        <taxon>Sphaerisporangium</taxon>
    </lineage>
</organism>
<dbReference type="RefSeq" id="WP_184882986.1">
    <property type="nucleotide sequence ID" value="NZ_BOOV01000005.1"/>
</dbReference>